<name>A0A4R1FB39_9GAMM</name>
<evidence type="ECO:0000256" key="1">
    <source>
        <dbReference type="ARBA" id="ARBA00004196"/>
    </source>
</evidence>
<sequence>MMAKPAMSQESQELKLGHRCESISPVFASTGECYRLLNDIFEGLIRVGKYGEPEPGAAKRWHINALDKTIVFYLNPSKRWSDGSPVVANDFALAWQSVLKTSKNQNALYFALMNLAGAKEYSEGSSKVLKGIQVIDPYTLRLEFDTFDPLFYQRTLNAALFPVPSHFVKKHGDHWSNRTDIPFNGQYKPILNTFYHSSGHNHLDLKEIHLVKNTAHPESSQLKIPKIHYVYVSEKDEPQKDALRYYTDPKTALHISYVSAGNTKLISNFLESKNCSLIEQPSTAVYLLSINRDRVEPKLVEAIKNIVEPEEVFSRASRRVQGSPTRRLVQLPNLKAYSDLPLKNTNYELNKSQRHDKARKLLQEIDINPLSPKTLTLLVTSDNKSSHLARVLTPILIPFGIKLKLEQPTSSASFDKMRVSENYDLSIFQWFVALPDPSGFFISMSQLPRIFQAEDKRHFDTLMREANNSKGTKRFEKFRDAEEFYLSKSSAIPIIRPSLKLMAHNDVCGLTPAQSLIFPSAWLSWCPKQSEIPN</sequence>
<keyword evidence="3" id="KW-0813">Transport</keyword>
<dbReference type="GO" id="GO:0043190">
    <property type="term" value="C:ATP-binding cassette (ABC) transporter complex"/>
    <property type="evidence" value="ECO:0007669"/>
    <property type="project" value="InterPro"/>
</dbReference>
<keyword evidence="4" id="KW-0732">Signal</keyword>
<dbReference type="PANTHER" id="PTHR30290">
    <property type="entry name" value="PERIPLASMIC BINDING COMPONENT OF ABC TRANSPORTER"/>
    <property type="match status" value="1"/>
</dbReference>
<dbReference type="Gene3D" id="3.10.105.10">
    <property type="entry name" value="Dipeptide-binding Protein, Domain 3"/>
    <property type="match status" value="1"/>
</dbReference>
<evidence type="ECO:0000256" key="4">
    <source>
        <dbReference type="ARBA" id="ARBA00022729"/>
    </source>
</evidence>
<dbReference type="InterPro" id="IPR030678">
    <property type="entry name" value="Peptide/Ni-bd"/>
</dbReference>
<dbReference type="SUPFAM" id="SSF53850">
    <property type="entry name" value="Periplasmic binding protein-like II"/>
    <property type="match status" value="1"/>
</dbReference>
<evidence type="ECO:0000256" key="3">
    <source>
        <dbReference type="ARBA" id="ARBA00022448"/>
    </source>
</evidence>
<organism evidence="6 7">
    <name type="scientific">Cocleimonas flava</name>
    <dbReference type="NCBI Taxonomy" id="634765"/>
    <lineage>
        <taxon>Bacteria</taxon>
        <taxon>Pseudomonadati</taxon>
        <taxon>Pseudomonadota</taxon>
        <taxon>Gammaproteobacteria</taxon>
        <taxon>Thiotrichales</taxon>
        <taxon>Thiotrichaceae</taxon>
        <taxon>Cocleimonas</taxon>
    </lineage>
</organism>
<evidence type="ECO:0000313" key="6">
    <source>
        <dbReference type="EMBL" id="TCJ89168.1"/>
    </source>
</evidence>
<reference evidence="6 7" key="1">
    <citation type="submission" date="2019-03" db="EMBL/GenBank/DDBJ databases">
        <title>Genomic Encyclopedia of Type Strains, Phase IV (KMG-IV): sequencing the most valuable type-strain genomes for metagenomic binning, comparative biology and taxonomic classification.</title>
        <authorList>
            <person name="Goeker M."/>
        </authorList>
    </citation>
    <scope>NUCLEOTIDE SEQUENCE [LARGE SCALE GENOMIC DNA]</scope>
    <source>
        <strain evidence="6 7">DSM 24830</strain>
    </source>
</reference>
<dbReference type="Gene3D" id="3.90.76.10">
    <property type="entry name" value="Dipeptide-binding Protein, Domain 1"/>
    <property type="match status" value="1"/>
</dbReference>
<evidence type="ECO:0000259" key="5">
    <source>
        <dbReference type="Pfam" id="PF00496"/>
    </source>
</evidence>
<comment type="caution">
    <text evidence="6">The sequence shown here is derived from an EMBL/GenBank/DDBJ whole genome shotgun (WGS) entry which is preliminary data.</text>
</comment>
<dbReference type="GO" id="GO:0030288">
    <property type="term" value="C:outer membrane-bounded periplasmic space"/>
    <property type="evidence" value="ECO:0007669"/>
    <property type="project" value="UniProtKB-ARBA"/>
</dbReference>
<protein>
    <submittedName>
        <fullName evidence="6">ABC-type oligopeptide transport system substrate-binding subunit</fullName>
    </submittedName>
</protein>
<dbReference type="AlphaFoldDB" id="A0A4R1FB39"/>
<dbReference type="GO" id="GO:0015833">
    <property type="term" value="P:peptide transport"/>
    <property type="evidence" value="ECO:0007669"/>
    <property type="project" value="TreeGrafter"/>
</dbReference>
<evidence type="ECO:0000256" key="2">
    <source>
        <dbReference type="ARBA" id="ARBA00005695"/>
    </source>
</evidence>
<accession>A0A4R1FB39</accession>
<dbReference type="PANTHER" id="PTHR30290:SF10">
    <property type="entry name" value="PERIPLASMIC OLIGOPEPTIDE-BINDING PROTEIN-RELATED"/>
    <property type="match status" value="1"/>
</dbReference>
<evidence type="ECO:0000313" key="7">
    <source>
        <dbReference type="Proteomes" id="UP000294887"/>
    </source>
</evidence>
<dbReference type="Proteomes" id="UP000294887">
    <property type="component" value="Unassembled WGS sequence"/>
</dbReference>
<dbReference type="EMBL" id="SMFQ01000002">
    <property type="protein sequence ID" value="TCJ89168.1"/>
    <property type="molecule type" value="Genomic_DNA"/>
</dbReference>
<feature type="domain" description="Solute-binding protein family 5" evidence="5">
    <location>
        <begin position="52"/>
        <end position="444"/>
    </location>
</feature>
<dbReference type="Gene3D" id="3.40.190.10">
    <property type="entry name" value="Periplasmic binding protein-like II"/>
    <property type="match status" value="1"/>
</dbReference>
<dbReference type="PIRSF" id="PIRSF002741">
    <property type="entry name" value="MppA"/>
    <property type="match status" value="1"/>
</dbReference>
<keyword evidence="7" id="KW-1185">Reference proteome</keyword>
<proteinExistence type="inferred from homology"/>
<dbReference type="InterPro" id="IPR000914">
    <property type="entry name" value="SBP_5_dom"/>
</dbReference>
<comment type="similarity">
    <text evidence="2">Belongs to the bacterial solute-binding protein 5 family.</text>
</comment>
<dbReference type="Pfam" id="PF00496">
    <property type="entry name" value="SBP_bac_5"/>
    <property type="match status" value="1"/>
</dbReference>
<dbReference type="GO" id="GO:1904680">
    <property type="term" value="F:peptide transmembrane transporter activity"/>
    <property type="evidence" value="ECO:0007669"/>
    <property type="project" value="TreeGrafter"/>
</dbReference>
<gene>
    <name evidence="6" type="ORF">EV695_1029</name>
</gene>
<comment type="subcellular location">
    <subcellularLocation>
        <location evidence="1">Cell envelope</location>
    </subcellularLocation>
</comment>
<dbReference type="InterPro" id="IPR039424">
    <property type="entry name" value="SBP_5"/>
</dbReference>